<organism evidence="3 4">
    <name type="scientific">Entomortierella chlamydospora</name>
    <dbReference type="NCBI Taxonomy" id="101097"/>
    <lineage>
        <taxon>Eukaryota</taxon>
        <taxon>Fungi</taxon>
        <taxon>Fungi incertae sedis</taxon>
        <taxon>Mucoromycota</taxon>
        <taxon>Mortierellomycotina</taxon>
        <taxon>Mortierellomycetes</taxon>
        <taxon>Mortierellales</taxon>
        <taxon>Mortierellaceae</taxon>
        <taxon>Entomortierella</taxon>
    </lineage>
</organism>
<evidence type="ECO:0000256" key="2">
    <source>
        <dbReference type="SAM" id="Phobius"/>
    </source>
</evidence>
<keyword evidence="2" id="KW-1133">Transmembrane helix</keyword>
<keyword evidence="4" id="KW-1185">Reference proteome</keyword>
<proteinExistence type="predicted"/>
<feature type="compositionally biased region" description="Low complexity" evidence="1">
    <location>
        <begin position="394"/>
        <end position="408"/>
    </location>
</feature>
<feature type="transmembrane region" description="Helical" evidence="2">
    <location>
        <begin position="148"/>
        <end position="169"/>
    </location>
</feature>
<evidence type="ECO:0000313" key="4">
    <source>
        <dbReference type="Proteomes" id="UP000703661"/>
    </source>
</evidence>
<gene>
    <name evidence="3" type="ORF">BGZ80_010567</name>
</gene>
<evidence type="ECO:0000256" key="1">
    <source>
        <dbReference type="SAM" id="MobiDB-lite"/>
    </source>
</evidence>
<feature type="compositionally biased region" description="Polar residues" evidence="1">
    <location>
        <begin position="409"/>
        <end position="428"/>
    </location>
</feature>
<keyword evidence="2" id="KW-0472">Membrane</keyword>
<feature type="transmembrane region" description="Helical" evidence="2">
    <location>
        <begin position="189"/>
        <end position="212"/>
    </location>
</feature>
<sequence length="525" mass="58033">MSLVAGQPAIQQYQRQQQHLQYRHHQQENEQDSELEPLLVTEAPAIPTSFNTLSTLVSATSMTSQPTSSSDTVLVLDQETAHVADRSNGGMEARVMNLEDDGMELLPIDPPPPYDKARTVECPESNSSSLCDNHRKPHYHQLNHWRHLWLNSIVSGLGACGWILFLRLWKQRPWAQTRNLSTTWSPSELTLLYCMASVGIIAAYVVMIYATLSRLSEFLSGKADSVVGEVGTTGFVVATVPESDVNGSGWSEAVAITKSSTVTRKGKEEDGRKRLEADVGAQVEPCTQSMHVEPQSNTVEALFENIPCQRKANRTTKRRDNVVVVRRRRFPSSSFSIPVPSSMISASIQQVKSELKIWAISLFVLAPTVVPRPMSWGPSEKRSRNKQHGSSDRNINSSISQKVSVSGSLGSSQKENLESYSTGTITRTSSSYAPEPAIMRLAKVALDPERLGSIIQFYKRKHAAESMASSDSMHQGQDEFAFVVRSSRLPTVRVGLYGATQKRLWTSTGSIDLASTNQIDDIVEE</sequence>
<keyword evidence="2" id="KW-0812">Transmembrane</keyword>
<feature type="region of interest" description="Disordered" evidence="1">
    <location>
        <begin position="374"/>
        <end position="428"/>
    </location>
</feature>
<dbReference type="AlphaFoldDB" id="A0A9P6T4G2"/>
<comment type="caution">
    <text evidence="3">The sequence shown here is derived from an EMBL/GenBank/DDBJ whole genome shotgun (WGS) entry which is preliminary data.</text>
</comment>
<accession>A0A9P6T4G2</accession>
<protein>
    <submittedName>
        <fullName evidence="3">Uncharacterized protein</fullName>
    </submittedName>
</protein>
<dbReference type="Proteomes" id="UP000703661">
    <property type="component" value="Unassembled WGS sequence"/>
</dbReference>
<name>A0A9P6T4G2_9FUNG</name>
<reference evidence="3" key="1">
    <citation type="journal article" date="2020" name="Fungal Divers.">
        <title>Resolving the Mortierellaceae phylogeny through synthesis of multi-gene phylogenetics and phylogenomics.</title>
        <authorList>
            <person name="Vandepol N."/>
            <person name="Liber J."/>
            <person name="Desiro A."/>
            <person name="Na H."/>
            <person name="Kennedy M."/>
            <person name="Barry K."/>
            <person name="Grigoriev I.V."/>
            <person name="Miller A.N."/>
            <person name="O'Donnell K."/>
            <person name="Stajich J.E."/>
            <person name="Bonito G."/>
        </authorList>
    </citation>
    <scope>NUCLEOTIDE SEQUENCE</scope>
    <source>
        <strain evidence="3">NRRL 2769</strain>
    </source>
</reference>
<evidence type="ECO:0000313" key="3">
    <source>
        <dbReference type="EMBL" id="KAG0023027.1"/>
    </source>
</evidence>
<dbReference type="EMBL" id="JAAAID010000075">
    <property type="protein sequence ID" value="KAG0023027.1"/>
    <property type="molecule type" value="Genomic_DNA"/>
</dbReference>